<feature type="coiled-coil region" evidence="5">
    <location>
        <begin position="127"/>
        <end position="185"/>
    </location>
</feature>
<feature type="compositionally biased region" description="Polar residues" evidence="6">
    <location>
        <begin position="319"/>
        <end position="332"/>
    </location>
</feature>
<dbReference type="InterPro" id="IPR042448">
    <property type="entry name" value="CCNB1IP1"/>
</dbReference>
<dbReference type="InterPro" id="IPR017907">
    <property type="entry name" value="Znf_RING_CS"/>
</dbReference>
<dbReference type="STRING" id="1408157.A0A1J7JGP3"/>
<dbReference type="GO" id="GO:0007131">
    <property type="term" value="P:reciprocal meiotic recombination"/>
    <property type="evidence" value="ECO:0007669"/>
    <property type="project" value="InterPro"/>
</dbReference>
<keyword evidence="9" id="KW-1185">Reference proteome</keyword>
<feature type="region of interest" description="Disordered" evidence="6">
    <location>
        <begin position="275"/>
        <end position="351"/>
    </location>
</feature>
<evidence type="ECO:0000256" key="1">
    <source>
        <dbReference type="ARBA" id="ARBA00022723"/>
    </source>
</evidence>
<gene>
    <name evidence="8" type="ORF">CONLIGDRAFT_273406</name>
</gene>
<evidence type="ECO:0000256" key="3">
    <source>
        <dbReference type="ARBA" id="ARBA00022833"/>
    </source>
</evidence>
<dbReference type="OrthoDB" id="441210at2759"/>
<feature type="compositionally biased region" description="Polar residues" evidence="6">
    <location>
        <begin position="291"/>
        <end position="312"/>
    </location>
</feature>
<proteinExistence type="predicted"/>
<evidence type="ECO:0000313" key="9">
    <source>
        <dbReference type="Proteomes" id="UP000182658"/>
    </source>
</evidence>
<dbReference type="PROSITE" id="PS50089">
    <property type="entry name" value="ZF_RING_2"/>
    <property type="match status" value="1"/>
</dbReference>
<dbReference type="PROSITE" id="PS00518">
    <property type="entry name" value="ZF_RING_1"/>
    <property type="match status" value="1"/>
</dbReference>
<keyword evidence="2 4" id="KW-0863">Zinc-finger</keyword>
<organism evidence="8 9">
    <name type="scientific">Coniochaeta ligniaria NRRL 30616</name>
    <dbReference type="NCBI Taxonomy" id="1408157"/>
    <lineage>
        <taxon>Eukaryota</taxon>
        <taxon>Fungi</taxon>
        <taxon>Dikarya</taxon>
        <taxon>Ascomycota</taxon>
        <taxon>Pezizomycotina</taxon>
        <taxon>Sordariomycetes</taxon>
        <taxon>Sordariomycetidae</taxon>
        <taxon>Coniochaetales</taxon>
        <taxon>Coniochaetaceae</taxon>
        <taxon>Coniochaeta</taxon>
    </lineage>
</organism>
<dbReference type="GO" id="GO:0000795">
    <property type="term" value="C:synaptonemal complex"/>
    <property type="evidence" value="ECO:0007669"/>
    <property type="project" value="InterPro"/>
</dbReference>
<protein>
    <recommendedName>
        <fullName evidence="7">RING-type domain-containing protein</fullName>
    </recommendedName>
</protein>
<dbReference type="InterPro" id="IPR001841">
    <property type="entry name" value="Znf_RING"/>
</dbReference>
<evidence type="ECO:0000256" key="2">
    <source>
        <dbReference type="ARBA" id="ARBA00022771"/>
    </source>
</evidence>
<sequence>MDRNLVCNVVSCHAELKDEVFVTNCSHIFCCDCAVRGGLTSDDPNQRICPACRTHLPRQSEVFQNFLNPAEDWKSCVLGGMSPSIIMECAGKALSFWAYQMTMEMAFLEGGSRRLAAEHELMRSNYEEKLSGQKMALDRQAKQAESQSAEIEALQQEIQNLSSALREKSRKLTQTEELYQKIKRKKMLEEIEQSASQIVGSNIEAATGVGTMLADQHSGQQRMYPRGTVVSPRYSNAQLSSRYTLDAQMSPPMDLAMQGGMNYTYGNSYPRIQPVRNDADGRSQPRVEVHSTPQTNRQRAPGTTSMGFSNVQGVVAGTPRSTPKGTPRVSTDPNRRYLDPRQPQKPPIRFSGVGLGPGAAGLGASRHAMNDTRATNHASYSEPSIASRAGFRDSRATQGMAPTQSLAGNRHGTFIGSRGYGGM</sequence>
<dbReference type="Gene3D" id="3.30.40.10">
    <property type="entry name" value="Zinc/RING finger domain, C3HC4 (zinc finger)"/>
    <property type="match status" value="1"/>
</dbReference>
<evidence type="ECO:0000256" key="5">
    <source>
        <dbReference type="SAM" id="Coils"/>
    </source>
</evidence>
<evidence type="ECO:0000256" key="6">
    <source>
        <dbReference type="SAM" id="MobiDB-lite"/>
    </source>
</evidence>
<dbReference type="InterPro" id="IPR013083">
    <property type="entry name" value="Znf_RING/FYVE/PHD"/>
</dbReference>
<dbReference type="SUPFAM" id="SSF57850">
    <property type="entry name" value="RING/U-box"/>
    <property type="match status" value="1"/>
</dbReference>
<evidence type="ECO:0000259" key="7">
    <source>
        <dbReference type="PROSITE" id="PS50089"/>
    </source>
</evidence>
<keyword evidence="3" id="KW-0862">Zinc</keyword>
<keyword evidence="5" id="KW-0175">Coiled coil</keyword>
<dbReference type="InParanoid" id="A0A1J7JGP3"/>
<dbReference type="GO" id="GO:0008270">
    <property type="term" value="F:zinc ion binding"/>
    <property type="evidence" value="ECO:0007669"/>
    <property type="project" value="UniProtKB-KW"/>
</dbReference>
<dbReference type="PANTHER" id="PTHR14305">
    <property type="entry name" value="E3 UBIQUITIN-PROTEIN LIGASE CCNB1IP1"/>
    <property type="match status" value="1"/>
</dbReference>
<dbReference type="PANTHER" id="PTHR14305:SF0">
    <property type="entry name" value="E3 UBIQUITIN-PROTEIN LIGASE CCNB1IP1"/>
    <property type="match status" value="1"/>
</dbReference>
<dbReference type="AlphaFoldDB" id="A0A1J7JGP3"/>
<accession>A0A1J7JGP3</accession>
<feature type="domain" description="RING-type" evidence="7">
    <location>
        <begin position="12"/>
        <end position="53"/>
    </location>
</feature>
<feature type="compositionally biased region" description="Basic and acidic residues" evidence="6">
    <location>
        <begin position="277"/>
        <end position="289"/>
    </location>
</feature>
<dbReference type="EMBL" id="KV875095">
    <property type="protein sequence ID" value="OIW32529.1"/>
    <property type="molecule type" value="Genomic_DNA"/>
</dbReference>
<reference evidence="8 9" key="1">
    <citation type="submission" date="2016-10" db="EMBL/GenBank/DDBJ databases">
        <title>Draft genome sequence of Coniochaeta ligniaria NRRL30616, a lignocellulolytic fungus for bioabatement of inhibitors in plant biomass hydrolysates.</title>
        <authorList>
            <consortium name="DOE Joint Genome Institute"/>
            <person name="Jimenez D.J."/>
            <person name="Hector R.E."/>
            <person name="Riley R."/>
            <person name="Sun H."/>
            <person name="Grigoriev I.V."/>
            <person name="Van Elsas J.D."/>
            <person name="Nichols N.N."/>
        </authorList>
    </citation>
    <scope>NUCLEOTIDE SEQUENCE [LARGE SCALE GENOMIC DNA]</scope>
    <source>
        <strain evidence="8 9">NRRL 30616</strain>
    </source>
</reference>
<evidence type="ECO:0000256" key="4">
    <source>
        <dbReference type="PROSITE-ProRule" id="PRU00175"/>
    </source>
</evidence>
<name>A0A1J7JGP3_9PEZI</name>
<keyword evidence="1" id="KW-0479">Metal-binding</keyword>
<dbReference type="GO" id="GO:0061630">
    <property type="term" value="F:ubiquitin protein ligase activity"/>
    <property type="evidence" value="ECO:0007669"/>
    <property type="project" value="InterPro"/>
</dbReference>
<evidence type="ECO:0000313" key="8">
    <source>
        <dbReference type="EMBL" id="OIW32529.1"/>
    </source>
</evidence>
<dbReference type="Proteomes" id="UP000182658">
    <property type="component" value="Unassembled WGS sequence"/>
</dbReference>